<proteinExistence type="predicted"/>
<evidence type="ECO:0000256" key="1">
    <source>
        <dbReference type="SAM" id="MobiDB-lite"/>
    </source>
</evidence>
<gene>
    <name evidence="2" type="ORF">EYC80_003240</name>
</gene>
<dbReference type="Proteomes" id="UP000326757">
    <property type="component" value="Unassembled WGS sequence"/>
</dbReference>
<accession>A0A5N6KD36</accession>
<dbReference type="EMBL" id="VIGI01000004">
    <property type="protein sequence ID" value="KAB8301363.1"/>
    <property type="molecule type" value="Genomic_DNA"/>
</dbReference>
<keyword evidence="3" id="KW-1185">Reference proteome</keyword>
<feature type="compositionally biased region" description="Polar residues" evidence="1">
    <location>
        <begin position="55"/>
        <end position="75"/>
    </location>
</feature>
<organism evidence="2 3">
    <name type="scientific">Monilinia laxa</name>
    <name type="common">Brown rot fungus</name>
    <name type="synonym">Sclerotinia laxa</name>
    <dbReference type="NCBI Taxonomy" id="61186"/>
    <lineage>
        <taxon>Eukaryota</taxon>
        <taxon>Fungi</taxon>
        <taxon>Dikarya</taxon>
        <taxon>Ascomycota</taxon>
        <taxon>Pezizomycotina</taxon>
        <taxon>Leotiomycetes</taxon>
        <taxon>Helotiales</taxon>
        <taxon>Sclerotiniaceae</taxon>
        <taxon>Monilinia</taxon>
    </lineage>
</organism>
<evidence type="ECO:0000313" key="3">
    <source>
        <dbReference type="Proteomes" id="UP000326757"/>
    </source>
</evidence>
<name>A0A5N6KD36_MONLA</name>
<reference evidence="2 3" key="1">
    <citation type="submission" date="2019-06" db="EMBL/GenBank/DDBJ databases">
        <title>Genome Sequence of the Brown Rot Fungal Pathogen Monilinia laxa.</title>
        <authorList>
            <person name="De Miccolis Angelini R.M."/>
            <person name="Landi L."/>
            <person name="Abate D."/>
            <person name="Pollastro S."/>
            <person name="Romanazzi G."/>
            <person name="Faretra F."/>
        </authorList>
    </citation>
    <scope>NUCLEOTIDE SEQUENCE [LARGE SCALE GENOMIC DNA]</scope>
    <source>
        <strain evidence="2 3">Mlax316</strain>
    </source>
</reference>
<comment type="caution">
    <text evidence="2">The sequence shown here is derived from an EMBL/GenBank/DDBJ whole genome shotgun (WGS) entry which is preliminary data.</text>
</comment>
<sequence>MILMPNPFIHPRFPKLESHPVCLCRIIDHQAPFRFTRPPHPPFSFIPTLKKSENHPSSLIPSSQPTFQISNHHSQSHVPICLSVNHTK</sequence>
<dbReference type="AlphaFoldDB" id="A0A5N6KD36"/>
<protein>
    <submittedName>
        <fullName evidence="2">Uncharacterized protein</fullName>
    </submittedName>
</protein>
<feature type="region of interest" description="Disordered" evidence="1">
    <location>
        <begin position="54"/>
        <end position="75"/>
    </location>
</feature>
<evidence type="ECO:0000313" key="2">
    <source>
        <dbReference type="EMBL" id="KAB8301363.1"/>
    </source>
</evidence>